<evidence type="ECO:0000313" key="2">
    <source>
        <dbReference type="EMBL" id="NYE94139.1"/>
    </source>
</evidence>
<gene>
    <name evidence="2" type="ORF">FHU41_000360</name>
</gene>
<dbReference type="Pfam" id="PF13302">
    <property type="entry name" value="Acetyltransf_3"/>
    <property type="match status" value="1"/>
</dbReference>
<dbReference type="Gene3D" id="3.40.630.30">
    <property type="match status" value="1"/>
</dbReference>
<reference evidence="2 3" key="1">
    <citation type="submission" date="2020-07" db="EMBL/GenBank/DDBJ databases">
        <title>Sequencing the genomes of 1000 actinobacteria strains.</title>
        <authorList>
            <person name="Klenk H.-P."/>
        </authorList>
    </citation>
    <scope>NUCLEOTIDE SEQUENCE [LARGE SCALE GENOMIC DNA]</scope>
    <source>
        <strain evidence="2 3">DSM 102047</strain>
    </source>
</reference>
<dbReference type="EMBL" id="JACBYQ010000001">
    <property type="protein sequence ID" value="NYE94139.1"/>
    <property type="molecule type" value="Genomic_DNA"/>
</dbReference>
<evidence type="ECO:0000313" key="3">
    <source>
        <dbReference type="Proteomes" id="UP000521748"/>
    </source>
</evidence>
<name>A0A7Y9LR96_9MICC</name>
<dbReference type="AlphaFoldDB" id="A0A7Y9LR96"/>
<protein>
    <submittedName>
        <fullName evidence="2">RimJ/RimL family protein N-acetyltransferase</fullName>
    </submittedName>
</protein>
<comment type="caution">
    <text evidence="2">The sequence shown here is derived from an EMBL/GenBank/DDBJ whole genome shotgun (WGS) entry which is preliminary data.</text>
</comment>
<dbReference type="InterPro" id="IPR016181">
    <property type="entry name" value="Acyl_CoA_acyltransferase"/>
</dbReference>
<keyword evidence="3" id="KW-1185">Reference proteome</keyword>
<keyword evidence="2" id="KW-0808">Transferase</keyword>
<accession>A0A7Y9LR96</accession>
<dbReference type="InterPro" id="IPR000182">
    <property type="entry name" value="GNAT_dom"/>
</dbReference>
<organism evidence="2 3">
    <name type="scientific">Psychromicrobium silvestre</name>
    <dbReference type="NCBI Taxonomy" id="1645614"/>
    <lineage>
        <taxon>Bacteria</taxon>
        <taxon>Bacillati</taxon>
        <taxon>Actinomycetota</taxon>
        <taxon>Actinomycetes</taxon>
        <taxon>Micrococcales</taxon>
        <taxon>Micrococcaceae</taxon>
        <taxon>Psychromicrobium</taxon>
    </lineage>
</organism>
<dbReference type="PROSITE" id="PS51186">
    <property type="entry name" value="GNAT"/>
    <property type="match status" value="1"/>
</dbReference>
<dbReference type="RefSeq" id="WP_179387942.1">
    <property type="nucleotide sequence ID" value="NZ_JACBYQ010000001.1"/>
</dbReference>
<evidence type="ECO:0000259" key="1">
    <source>
        <dbReference type="PROSITE" id="PS51186"/>
    </source>
</evidence>
<proteinExistence type="predicted"/>
<sequence>MDESGKSRSAEPVSNIELLPVDEEMLGLLAEVALTNASADEVTPPLGAAQADSQKWQQGWNPERLAWFYEFHRAARAGLDGPARCLTWAICQNGVPRGSIRLAQDENSELETGIWLARNSRGRGMASAAFALLQAEVIKLGASTLLAKTTRGNLAARALLAAFNGQEAFDGELVTVRLELQKG</sequence>
<dbReference type="SUPFAM" id="SSF55729">
    <property type="entry name" value="Acyl-CoA N-acyltransferases (Nat)"/>
    <property type="match status" value="1"/>
</dbReference>
<feature type="domain" description="N-acetyltransferase" evidence="1">
    <location>
        <begin position="37"/>
        <end position="183"/>
    </location>
</feature>
<dbReference type="GO" id="GO:0016747">
    <property type="term" value="F:acyltransferase activity, transferring groups other than amino-acyl groups"/>
    <property type="evidence" value="ECO:0007669"/>
    <property type="project" value="InterPro"/>
</dbReference>
<dbReference type="Proteomes" id="UP000521748">
    <property type="component" value="Unassembled WGS sequence"/>
</dbReference>